<comment type="caution">
    <text evidence="1">The sequence shown here is derived from an EMBL/GenBank/DDBJ whole genome shotgun (WGS) entry which is preliminary data.</text>
</comment>
<accession>A0A9J6DVP0</accession>
<dbReference type="InterPro" id="IPR042099">
    <property type="entry name" value="ANL_N_sf"/>
</dbReference>
<evidence type="ECO:0000313" key="1">
    <source>
        <dbReference type="EMBL" id="KAH8026293.1"/>
    </source>
</evidence>
<dbReference type="Gene3D" id="3.40.50.12780">
    <property type="entry name" value="N-terminal domain of ligase-like"/>
    <property type="match status" value="1"/>
</dbReference>
<dbReference type="EMBL" id="JABSTU010000007">
    <property type="protein sequence ID" value="KAH8026293.1"/>
    <property type="molecule type" value="Genomic_DNA"/>
</dbReference>
<organism evidence="1 2">
    <name type="scientific">Rhipicephalus microplus</name>
    <name type="common">Cattle tick</name>
    <name type="synonym">Boophilus microplus</name>
    <dbReference type="NCBI Taxonomy" id="6941"/>
    <lineage>
        <taxon>Eukaryota</taxon>
        <taxon>Metazoa</taxon>
        <taxon>Ecdysozoa</taxon>
        <taxon>Arthropoda</taxon>
        <taxon>Chelicerata</taxon>
        <taxon>Arachnida</taxon>
        <taxon>Acari</taxon>
        <taxon>Parasitiformes</taxon>
        <taxon>Ixodida</taxon>
        <taxon>Ixodoidea</taxon>
        <taxon>Ixodidae</taxon>
        <taxon>Rhipicephalinae</taxon>
        <taxon>Rhipicephalus</taxon>
        <taxon>Boophilus</taxon>
    </lineage>
</organism>
<gene>
    <name evidence="1" type="ORF">HPB51_019125</name>
</gene>
<dbReference type="SUPFAM" id="SSF56801">
    <property type="entry name" value="Acetyl-CoA synthetase-like"/>
    <property type="match status" value="1"/>
</dbReference>
<dbReference type="VEuPathDB" id="VectorBase:LOC119180084"/>
<protein>
    <recommendedName>
        <fullName evidence="3">AMP-dependent synthetase/ligase domain-containing protein</fullName>
    </recommendedName>
</protein>
<keyword evidence="2" id="KW-1185">Reference proteome</keyword>
<dbReference type="AlphaFoldDB" id="A0A9J6DVP0"/>
<evidence type="ECO:0000313" key="2">
    <source>
        <dbReference type="Proteomes" id="UP000821866"/>
    </source>
</evidence>
<name>A0A9J6DVP0_RHIMP</name>
<sequence>MECYAVGFQQHGVGPGDRVCTLLSNSLENLAALYGCAFTGATLILAKTSVTERLVVSQGPFSFSLLSHLPLHSQLQKGLMGHNVGELRNQILSSDSTHVLVDAKLAEKVKSVTSTLSIKVCELEEWQCQNLDT</sequence>
<proteinExistence type="predicted"/>
<dbReference type="Proteomes" id="UP000821866">
    <property type="component" value="Unassembled WGS sequence"/>
</dbReference>
<reference evidence="1" key="1">
    <citation type="journal article" date="2020" name="Cell">
        <title>Large-Scale Comparative Analyses of Tick Genomes Elucidate Their Genetic Diversity and Vector Capacities.</title>
        <authorList>
            <consortium name="Tick Genome and Microbiome Consortium (TIGMIC)"/>
            <person name="Jia N."/>
            <person name="Wang J."/>
            <person name="Shi W."/>
            <person name="Du L."/>
            <person name="Sun Y."/>
            <person name="Zhan W."/>
            <person name="Jiang J.F."/>
            <person name="Wang Q."/>
            <person name="Zhang B."/>
            <person name="Ji P."/>
            <person name="Bell-Sakyi L."/>
            <person name="Cui X.M."/>
            <person name="Yuan T.T."/>
            <person name="Jiang B.G."/>
            <person name="Yang W.F."/>
            <person name="Lam T.T."/>
            <person name="Chang Q.C."/>
            <person name="Ding S.J."/>
            <person name="Wang X.J."/>
            <person name="Zhu J.G."/>
            <person name="Ruan X.D."/>
            <person name="Zhao L."/>
            <person name="Wei J.T."/>
            <person name="Ye R.Z."/>
            <person name="Que T.C."/>
            <person name="Du C.H."/>
            <person name="Zhou Y.H."/>
            <person name="Cheng J.X."/>
            <person name="Dai P.F."/>
            <person name="Guo W.B."/>
            <person name="Han X.H."/>
            <person name="Huang E.J."/>
            <person name="Li L.F."/>
            <person name="Wei W."/>
            <person name="Gao Y.C."/>
            <person name="Liu J.Z."/>
            <person name="Shao H.Z."/>
            <person name="Wang X."/>
            <person name="Wang C.C."/>
            <person name="Yang T.C."/>
            <person name="Huo Q.B."/>
            <person name="Li W."/>
            <person name="Chen H.Y."/>
            <person name="Chen S.E."/>
            <person name="Zhou L.G."/>
            <person name="Ni X.B."/>
            <person name="Tian J.H."/>
            <person name="Sheng Y."/>
            <person name="Liu T."/>
            <person name="Pan Y.S."/>
            <person name="Xia L.Y."/>
            <person name="Li J."/>
            <person name="Zhao F."/>
            <person name="Cao W.C."/>
        </authorList>
    </citation>
    <scope>NUCLEOTIDE SEQUENCE</scope>
    <source>
        <strain evidence="1">Rmic-2018</strain>
    </source>
</reference>
<reference evidence="1" key="2">
    <citation type="submission" date="2021-09" db="EMBL/GenBank/DDBJ databases">
        <authorList>
            <person name="Jia N."/>
            <person name="Wang J."/>
            <person name="Shi W."/>
            <person name="Du L."/>
            <person name="Sun Y."/>
            <person name="Zhan W."/>
            <person name="Jiang J."/>
            <person name="Wang Q."/>
            <person name="Zhang B."/>
            <person name="Ji P."/>
            <person name="Sakyi L.B."/>
            <person name="Cui X."/>
            <person name="Yuan T."/>
            <person name="Jiang B."/>
            <person name="Yang W."/>
            <person name="Lam T.T.-Y."/>
            <person name="Chang Q."/>
            <person name="Ding S."/>
            <person name="Wang X."/>
            <person name="Zhu J."/>
            <person name="Ruan X."/>
            <person name="Zhao L."/>
            <person name="Wei J."/>
            <person name="Que T."/>
            <person name="Du C."/>
            <person name="Cheng J."/>
            <person name="Dai P."/>
            <person name="Han X."/>
            <person name="Huang E."/>
            <person name="Gao Y."/>
            <person name="Liu J."/>
            <person name="Shao H."/>
            <person name="Ye R."/>
            <person name="Li L."/>
            <person name="Wei W."/>
            <person name="Wang X."/>
            <person name="Wang C."/>
            <person name="Huo Q."/>
            <person name="Li W."/>
            <person name="Guo W."/>
            <person name="Chen H."/>
            <person name="Chen S."/>
            <person name="Zhou L."/>
            <person name="Zhou L."/>
            <person name="Ni X."/>
            <person name="Tian J."/>
            <person name="Zhou Y."/>
            <person name="Sheng Y."/>
            <person name="Liu T."/>
            <person name="Pan Y."/>
            <person name="Xia L."/>
            <person name="Li J."/>
            <person name="Zhao F."/>
            <person name="Cao W."/>
        </authorList>
    </citation>
    <scope>NUCLEOTIDE SEQUENCE</scope>
    <source>
        <strain evidence="1">Rmic-2018</strain>
        <tissue evidence="1">Larvae</tissue>
    </source>
</reference>
<evidence type="ECO:0008006" key="3">
    <source>
        <dbReference type="Google" id="ProtNLM"/>
    </source>
</evidence>